<proteinExistence type="predicted"/>
<evidence type="ECO:0000313" key="1">
    <source>
        <dbReference type="EMBL" id="KAI8012447.1"/>
    </source>
</evidence>
<accession>A0ACC0HIT9</accession>
<name>A0ACC0HIT9_9ERIC</name>
<evidence type="ECO:0000313" key="2">
    <source>
        <dbReference type="Proteomes" id="UP001060215"/>
    </source>
</evidence>
<sequence>MVSYVLQTPELKKLYKHEGDKHGNTPLHLATMDWHPKIVRVCLLLILLNTTWKECPHFERCTTSLL</sequence>
<dbReference type="EMBL" id="CM045762">
    <property type="protein sequence ID" value="KAI8012447.1"/>
    <property type="molecule type" value="Genomic_DNA"/>
</dbReference>
<protein>
    <submittedName>
        <fullName evidence="1">Uncharacterized protein</fullName>
    </submittedName>
</protein>
<dbReference type="Proteomes" id="UP001060215">
    <property type="component" value="Chromosome 5"/>
</dbReference>
<reference evidence="1 2" key="1">
    <citation type="journal article" date="2022" name="Plant J.">
        <title>Chromosome-level genome of Camellia lanceoleosa provides a valuable resource for understanding genome evolution and self-incompatibility.</title>
        <authorList>
            <person name="Gong W."/>
            <person name="Xiao S."/>
            <person name="Wang L."/>
            <person name="Liao Z."/>
            <person name="Chang Y."/>
            <person name="Mo W."/>
            <person name="Hu G."/>
            <person name="Li W."/>
            <person name="Zhao G."/>
            <person name="Zhu H."/>
            <person name="Hu X."/>
            <person name="Ji K."/>
            <person name="Xiang X."/>
            <person name="Song Q."/>
            <person name="Yuan D."/>
            <person name="Jin S."/>
            <person name="Zhang L."/>
        </authorList>
    </citation>
    <scope>NUCLEOTIDE SEQUENCE [LARGE SCALE GENOMIC DNA]</scope>
    <source>
        <strain evidence="1">SQ_2022a</strain>
    </source>
</reference>
<keyword evidence="2" id="KW-1185">Reference proteome</keyword>
<organism evidence="1 2">
    <name type="scientific">Camellia lanceoleosa</name>
    <dbReference type="NCBI Taxonomy" id="1840588"/>
    <lineage>
        <taxon>Eukaryota</taxon>
        <taxon>Viridiplantae</taxon>
        <taxon>Streptophyta</taxon>
        <taxon>Embryophyta</taxon>
        <taxon>Tracheophyta</taxon>
        <taxon>Spermatophyta</taxon>
        <taxon>Magnoliopsida</taxon>
        <taxon>eudicotyledons</taxon>
        <taxon>Gunneridae</taxon>
        <taxon>Pentapetalae</taxon>
        <taxon>asterids</taxon>
        <taxon>Ericales</taxon>
        <taxon>Theaceae</taxon>
        <taxon>Camellia</taxon>
    </lineage>
</organism>
<gene>
    <name evidence="1" type="ORF">LOK49_LG06G00338</name>
</gene>
<comment type="caution">
    <text evidence="1">The sequence shown here is derived from an EMBL/GenBank/DDBJ whole genome shotgun (WGS) entry which is preliminary data.</text>
</comment>